<dbReference type="Proteomes" id="UP000076577">
    <property type="component" value="Unassembled WGS sequence"/>
</dbReference>
<gene>
    <name evidence="1" type="ORF">PsAD2_00003</name>
</gene>
<evidence type="ECO:0000313" key="1">
    <source>
        <dbReference type="EMBL" id="KZL21978.1"/>
    </source>
</evidence>
<evidence type="ECO:0008006" key="3">
    <source>
        <dbReference type="Google" id="ProtNLM"/>
    </source>
</evidence>
<accession>A0A166B773</accession>
<proteinExistence type="predicted"/>
<organism evidence="1 2">
    <name type="scientific">Pseudovibrio axinellae</name>
    <dbReference type="NCBI Taxonomy" id="989403"/>
    <lineage>
        <taxon>Bacteria</taxon>
        <taxon>Pseudomonadati</taxon>
        <taxon>Pseudomonadota</taxon>
        <taxon>Alphaproteobacteria</taxon>
        <taxon>Hyphomicrobiales</taxon>
        <taxon>Stappiaceae</taxon>
        <taxon>Pseudovibrio</taxon>
    </lineage>
</organism>
<dbReference type="EMBL" id="LMCB01000001">
    <property type="protein sequence ID" value="KZL21978.1"/>
    <property type="molecule type" value="Genomic_DNA"/>
</dbReference>
<evidence type="ECO:0000313" key="2">
    <source>
        <dbReference type="Proteomes" id="UP000076577"/>
    </source>
</evidence>
<comment type="caution">
    <text evidence="1">The sequence shown here is derived from an EMBL/GenBank/DDBJ whole genome shotgun (WGS) entry which is preliminary data.</text>
</comment>
<dbReference type="PROSITE" id="PS51257">
    <property type="entry name" value="PROKAR_LIPOPROTEIN"/>
    <property type="match status" value="1"/>
</dbReference>
<protein>
    <recommendedName>
        <fullName evidence="3">Lipoprotein</fullName>
    </recommendedName>
</protein>
<name>A0A166B773_9HYPH</name>
<dbReference type="RefSeq" id="WP_068000283.1">
    <property type="nucleotide sequence ID" value="NZ_FOFM01000003.1"/>
</dbReference>
<sequence>MKLKLISTVLILVAITGCTSPKGELITPSANGYDKIVFQKTARFKIVPAVEYTIVAGSEFIQDRVMKGVPVYCGQVTHSRTIVASDCFIYEGRDMITVNPMRLYHGTRKLPQGTIKHVKAKLS</sequence>
<dbReference type="AlphaFoldDB" id="A0A166B773"/>
<keyword evidence="2" id="KW-1185">Reference proteome</keyword>
<dbReference type="PATRIC" id="fig|989403.3.peg.4"/>
<reference evidence="1 2" key="1">
    <citation type="journal article" date="2016" name="Front. Microbiol.">
        <title>Comparative Genomic Analysis Reveals a Diverse Repertoire of Genes Involved in Prokaryote-Eukaryote Interactions within the Pseudovibrio Genus.</title>
        <authorList>
            <person name="Romano S."/>
            <person name="Fernandez-Guerra A."/>
            <person name="Reen F.J."/>
            <person name="Glockner F.O."/>
            <person name="Crowley S.P."/>
            <person name="O'Sullivan O."/>
            <person name="Cotter P.D."/>
            <person name="Adams C."/>
            <person name="Dobson A.D."/>
            <person name="O'Gara F."/>
        </authorList>
    </citation>
    <scope>NUCLEOTIDE SEQUENCE [LARGE SCALE GENOMIC DNA]</scope>
    <source>
        <strain evidence="1 2">Ad2</strain>
    </source>
</reference>